<dbReference type="GO" id="GO:0016740">
    <property type="term" value="F:transferase activity"/>
    <property type="evidence" value="ECO:0007669"/>
    <property type="project" value="UniProtKB-KW"/>
</dbReference>
<reference evidence="1 2" key="1">
    <citation type="submission" date="2018-03" db="EMBL/GenBank/DDBJ databases">
        <title>Genome sequence of Clostridium luticellarii DSM 29923.</title>
        <authorList>
            <person name="Poehlein A."/>
            <person name="Daniel R."/>
        </authorList>
    </citation>
    <scope>NUCLEOTIDE SEQUENCE [LARGE SCALE GENOMIC DNA]</scope>
    <source>
        <strain evidence="1 2">DSM 29923</strain>
    </source>
</reference>
<keyword evidence="1" id="KW-0808">Transferase</keyword>
<dbReference type="SUPFAM" id="SSF81593">
    <property type="entry name" value="Nucleotidyltransferase substrate binding subunit/domain"/>
    <property type="match status" value="1"/>
</dbReference>
<dbReference type="InterPro" id="IPR010235">
    <property type="entry name" value="HepT"/>
</dbReference>
<name>A0A2T0B429_9CLOT</name>
<dbReference type="NCBIfam" id="TIGR01987">
    <property type="entry name" value="HI0074"/>
    <property type="match status" value="1"/>
</dbReference>
<dbReference type="RefSeq" id="WP_106011150.1">
    <property type="nucleotide sequence ID" value="NZ_PVXP01000122.1"/>
</dbReference>
<protein>
    <submittedName>
        <fullName evidence="1">Nucleotidyltransferase substrate binding protein like protein</fullName>
    </submittedName>
</protein>
<dbReference type="Proteomes" id="UP000237798">
    <property type="component" value="Unassembled WGS sequence"/>
</dbReference>
<dbReference type="Gene3D" id="1.20.120.330">
    <property type="entry name" value="Nucleotidyltransferases domain 2"/>
    <property type="match status" value="1"/>
</dbReference>
<keyword evidence="2" id="KW-1185">Reference proteome</keyword>
<dbReference type="Pfam" id="PF08780">
    <property type="entry name" value="NTase_sub_bind"/>
    <property type="match status" value="1"/>
</dbReference>
<dbReference type="OrthoDB" id="9810452at2"/>
<evidence type="ECO:0000313" key="1">
    <source>
        <dbReference type="EMBL" id="PRR78583.1"/>
    </source>
</evidence>
<comment type="caution">
    <text evidence="1">The sequence shown here is derived from an EMBL/GenBank/DDBJ whole genome shotgun (WGS) entry which is preliminary data.</text>
</comment>
<proteinExistence type="predicted"/>
<sequence length="135" mass="15840">MKPYGNKLNNFIKALHKLEEGLLQYDGKNELLRDGLIQRFEFTFKLAWKTLKEVFEDEGLIGLNSPKSVLREAFSAGLIKDEKLWINMLKDRNLTSHMYSESISIEIGKNIKDKYVNALNELKDKIVERMRKYTK</sequence>
<accession>A0A2T0B429</accession>
<gene>
    <name evidence="1" type="ORF">CLLU_36250</name>
</gene>
<organism evidence="1 2">
    <name type="scientific">Clostridium luticellarii</name>
    <dbReference type="NCBI Taxonomy" id="1691940"/>
    <lineage>
        <taxon>Bacteria</taxon>
        <taxon>Bacillati</taxon>
        <taxon>Bacillota</taxon>
        <taxon>Clostridia</taxon>
        <taxon>Eubacteriales</taxon>
        <taxon>Clostridiaceae</taxon>
        <taxon>Clostridium</taxon>
    </lineage>
</organism>
<evidence type="ECO:0000313" key="2">
    <source>
        <dbReference type="Proteomes" id="UP000237798"/>
    </source>
</evidence>
<dbReference type="EMBL" id="PVXP01000122">
    <property type="protein sequence ID" value="PRR78583.1"/>
    <property type="molecule type" value="Genomic_DNA"/>
</dbReference>
<dbReference type="AlphaFoldDB" id="A0A2T0B429"/>